<dbReference type="RefSeq" id="WP_119053003.1">
    <property type="nucleotide sequence ID" value="NZ_CP032157.1"/>
</dbReference>
<dbReference type="PRINTS" id="PR00151">
    <property type="entry name" value="PORPHBDMNASE"/>
</dbReference>
<dbReference type="GO" id="GO:0005737">
    <property type="term" value="C:cytoplasm"/>
    <property type="evidence" value="ECO:0007669"/>
    <property type="project" value="TreeGrafter"/>
</dbReference>
<evidence type="ECO:0000256" key="12">
    <source>
        <dbReference type="ARBA" id="ARBA00048169"/>
    </source>
</evidence>
<dbReference type="EC" id="2.5.1.61" evidence="6"/>
<dbReference type="GO" id="GO:0006783">
    <property type="term" value="P:heme biosynthetic process"/>
    <property type="evidence" value="ECO:0007669"/>
    <property type="project" value="TreeGrafter"/>
</dbReference>
<organism evidence="15 16">
    <name type="scientific">Paraflavitalea soli</name>
    <dbReference type="NCBI Taxonomy" id="2315862"/>
    <lineage>
        <taxon>Bacteria</taxon>
        <taxon>Pseudomonadati</taxon>
        <taxon>Bacteroidota</taxon>
        <taxon>Chitinophagia</taxon>
        <taxon>Chitinophagales</taxon>
        <taxon>Chitinophagaceae</taxon>
        <taxon>Paraflavitalea</taxon>
    </lineage>
</organism>
<comment type="function">
    <text evidence="2">Tetrapolymerization of the monopyrrole PBG into the hydroxymethylbilane pre-uroporphyrinogen in several discrete steps.</text>
</comment>
<keyword evidence="9" id="KW-0627">Porphyrin biosynthesis</keyword>
<evidence type="ECO:0000256" key="2">
    <source>
        <dbReference type="ARBA" id="ARBA00002869"/>
    </source>
</evidence>
<dbReference type="InterPro" id="IPR000860">
    <property type="entry name" value="HemC"/>
</dbReference>
<keyword evidence="8 15" id="KW-0808">Transferase</keyword>
<keyword evidence="16" id="KW-1185">Reference proteome</keyword>
<dbReference type="Gene3D" id="3.40.190.10">
    <property type="entry name" value="Periplasmic binding protein-like II"/>
    <property type="match status" value="2"/>
</dbReference>
<evidence type="ECO:0000256" key="11">
    <source>
        <dbReference type="ARBA" id="ARBA00033064"/>
    </source>
</evidence>
<feature type="domain" description="Porphobilinogen deaminase N-terminal" evidence="13">
    <location>
        <begin position="5"/>
        <end position="234"/>
    </location>
</feature>
<dbReference type="SUPFAM" id="SSF53850">
    <property type="entry name" value="Periplasmic binding protein-like II"/>
    <property type="match status" value="1"/>
</dbReference>
<sequence length="334" mass="36442">MKQAIRIGTRESQLAVWQAMQVKELLAGQNVPAELVYIKSEGDIDLKTPLYEMGVQGIFTRSLDIALLNNRIDIAVHSMKDVPTQLPQGIVPAAALKRASWKDLLVYKGDLSQLSTELGFISSQWVPTPSTTTTGKNPLPIADSRFTIATSSIRRKTQWLNRYPQHTIENLRGNVNTRLAKVANSNWQGAIFAAAGLERINLRPEQSIELDWMLPAPAQGAIMVVCREEDKEIAAICQAFNDGDTALCTQIERDFLRTLLGGCSTPISALAEVKNGQIRFQGNILSIDGVQKAVIEKTITRDAATGAGNLFAKELLANGGQPIADNIQKTGATH</sequence>
<evidence type="ECO:0000256" key="10">
    <source>
        <dbReference type="ARBA" id="ARBA00030685"/>
    </source>
</evidence>
<evidence type="ECO:0000256" key="4">
    <source>
        <dbReference type="ARBA" id="ARBA00005638"/>
    </source>
</evidence>
<comment type="similarity">
    <text evidence="4">Belongs to the HMBS family.</text>
</comment>
<evidence type="ECO:0000256" key="6">
    <source>
        <dbReference type="ARBA" id="ARBA00012655"/>
    </source>
</evidence>
<dbReference type="InterPro" id="IPR036803">
    <property type="entry name" value="Porphobilinogen_deaminase_C_sf"/>
</dbReference>
<dbReference type="EMBL" id="CP032157">
    <property type="protein sequence ID" value="AXY77127.1"/>
    <property type="molecule type" value="Genomic_DNA"/>
</dbReference>
<evidence type="ECO:0000259" key="14">
    <source>
        <dbReference type="Pfam" id="PF03900"/>
    </source>
</evidence>
<evidence type="ECO:0000256" key="3">
    <source>
        <dbReference type="ARBA" id="ARBA00004735"/>
    </source>
</evidence>
<dbReference type="KEGG" id="pseg:D3H65_25490"/>
<evidence type="ECO:0000256" key="1">
    <source>
        <dbReference type="ARBA" id="ARBA00001916"/>
    </source>
</evidence>
<proteinExistence type="inferred from homology"/>
<feature type="domain" description="Porphobilinogen deaminase C-terminal" evidence="14">
    <location>
        <begin position="247"/>
        <end position="316"/>
    </location>
</feature>
<evidence type="ECO:0000256" key="9">
    <source>
        <dbReference type="ARBA" id="ARBA00023244"/>
    </source>
</evidence>
<dbReference type="SUPFAM" id="SSF54782">
    <property type="entry name" value="Porphobilinogen deaminase (hydroxymethylbilane synthase), C-terminal domain"/>
    <property type="match status" value="1"/>
</dbReference>
<evidence type="ECO:0000256" key="8">
    <source>
        <dbReference type="ARBA" id="ARBA00022679"/>
    </source>
</evidence>
<accession>A0A3B7MTD3</accession>
<dbReference type="InterPro" id="IPR022417">
    <property type="entry name" value="Porphobilin_deaminase_N"/>
</dbReference>
<dbReference type="CDD" id="cd13647">
    <property type="entry name" value="PBP2_PBGD_2"/>
    <property type="match status" value="1"/>
</dbReference>
<comment type="subunit">
    <text evidence="5">Monomer.</text>
</comment>
<dbReference type="Proteomes" id="UP000263900">
    <property type="component" value="Chromosome"/>
</dbReference>
<dbReference type="Pfam" id="PF01379">
    <property type="entry name" value="Porphobil_deam"/>
    <property type="match status" value="1"/>
</dbReference>
<dbReference type="InterPro" id="IPR022419">
    <property type="entry name" value="Porphobilin_deaminase_cofac_BS"/>
</dbReference>
<evidence type="ECO:0000256" key="5">
    <source>
        <dbReference type="ARBA" id="ARBA00011245"/>
    </source>
</evidence>
<dbReference type="InterPro" id="IPR022418">
    <property type="entry name" value="Porphobilinogen_deaminase_C"/>
</dbReference>
<name>A0A3B7MTD3_9BACT</name>
<dbReference type="PANTHER" id="PTHR11557:SF0">
    <property type="entry name" value="PORPHOBILINOGEN DEAMINASE"/>
    <property type="match status" value="1"/>
</dbReference>
<gene>
    <name evidence="15" type="ORF">D3H65_25490</name>
</gene>
<dbReference type="Gene3D" id="3.30.160.40">
    <property type="entry name" value="Porphobilinogen deaminase, C-terminal domain"/>
    <property type="match status" value="1"/>
</dbReference>
<dbReference type="PANTHER" id="PTHR11557">
    <property type="entry name" value="PORPHOBILINOGEN DEAMINASE"/>
    <property type="match status" value="1"/>
</dbReference>
<protein>
    <recommendedName>
        <fullName evidence="7">Porphobilinogen deaminase</fullName>
        <ecNumber evidence="6">2.5.1.61</ecNumber>
    </recommendedName>
    <alternativeName>
        <fullName evidence="11">Hydroxymethylbilane synthase</fullName>
    </alternativeName>
    <alternativeName>
        <fullName evidence="10">Pre-uroporphyrinogen synthase</fullName>
    </alternativeName>
</protein>
<reference evidence="15 16" key="1">
    <citation type="submission" date="2018-09" db="EMBL/GenBank/DDBJ databases">
        <title>Genome sequencing of strain 6GH32-13.</title>
        <authorList>
            <person name="Weon H.-Y."/>
            <person name="Heo J."/>
            <person name="Kwon S.-W."/>
        </authorList>
    </citation>
    <scope>NUCLEOTIDE SEQUENCE [LARGE SCALE GENOMIC DNA]</scope>
    <source>
        <strain evidence="15 16">5GH32-13</strain>
    </source>
</reference>
<dbReference type="PROSITE" id="PS00533">
    <property type="entry name" value="PORPHOBILINOGEN_DEAM"/>
    <property type="match status" value="1"/>
</dbReference>
<comment type="catalytic activity">
    <reaction evidence="12">
        <text>4 porphobilinogen + H2O = hydroxymethylbilane + 4 NH4(+)</text>
        <dbReference type="Rhea" id="RHEA:13185"/>
        <dbReference type="ChEBI" id="CHEBI:15377"/>
        <dbReference type="ChEBI" id="CHEBI:28938"/>
        <dbReference type="ChEBI" id="CHEBI:57845"/>
        <dbReference type="ChEBI" id="CHEBI:58126"/>
        <dbReference type="EC" id="2.5.1.61"/>
    </reaction>
</comment>
<comment type="pathway">
    <text evidence="3">Porphyrin-containing compound metabolism; protoporphyrin-IX biosynthesis; coproporphyrinogen-III from 5-aminolevulinate: step 2/4.</text>
</comment>
<dbReference type="PIRSF" id="PIRSF001438">
    <property type="entry name" value="4pyrrol_synth_OHMeBilane_synth"/>
    <property type="match status" value="1"/>
</dbReference>
<evidence type="ECO:0000259" key="13">
    <source>
        <dbReference type="Pfam" id="PF01379"/>
    </source>
</evidence>
<dbReference type="AlphaFoldDB" id="A0A3B7MTD3"/>
<dbReference type="GO" id="GO:0004418">
    <property type="term" value="F:hydroxymethylbilane synthase activity"/>
    <property type="evidence" value="ECO:0007669"/>
    <property type="project" value="UniProtKB-EC"/>
</dbReference>
<dbReference type="OrthoDB" id="9810298at2"/>
<evidence type="ECO:0000256" key="7">
    <source>
        <dbReference type="ARBA" id="ARBA00016519"/>
    </source>
</evidence>
<dbReference type="Pfam" id="PF03900">
    <property type="entry name" value="Porphobil_deamC"/>
    <property type="match status" value="1"/>
</dbReference>
<evidence type="ECO:0000313" key="16">
    <source>
        <dbReference type="Proteomes" id="UP000263900"/>
    </source>
</evidence>
<comment type="cofactor">
    <cofactor evidence="1">
        <name>dipyrromethane</name>
        <dbReference type="ChEBI" id="CHEBI:60342"/>
    </cofactor>
</comment>
<evidence type="ECO:0000313" key="15">
    <source>
        <dbReference type="EMBL" id="AXY77127.1"/>
    </source>
</evidence>